<sequence length="312" mass="35735">MTSLQPQPTTGPEEPPDLQEPLERLRLAITDDSSKTFEGLEAIFTFYNERVKSLASPSPKAPLFVLLYAIESITAPTMQWSSMEDLLALLAQVERERRRYMGLAQLHSLSASTVYAVNKATGAPRNVPALSQRDQEKLRRMLARDAGTRVRYRLLVMRLGEAHIRHVRARPEISHEAPALLSKYFPVPEDAPKRARELAIHADLSDEEVQQRDGMRAYVTQSVIKDASEWDQRRREFYHKLNPDFDPMQNGEFSSYTRDFEAKFPSNFAWSETRDMLDTYVERVENLAGAYEAMFPNGVYTPAEEREAKPEP</sequence>
<dbReference type="KEGG" id="adl:AURDEDRAFT_188661"/>
<gene>
    <name evidence="1" type="ORF">AURDEDRAFT_188661</name>
</gene>
<protein>
    <submittedName>
        <fullName evidence="1">Uncharacterized protein</fullName>
    </submittedName>
</protein>
<dbReference type="AlphaFoldDB" id="J0WS38"/>
<organism evidence="1 2">
    <name type="scientific">Auricularia subglabra (strain TFB-10046 / SS5)</name>
    <name type="common">White-rot fungus</name>
    <name type="synonym">Auricularia delicata (strain TFB10046)</name>
    <dbReference type="NCBI Taxonomy" id="717982"/>
    <lineage>
        <taxon>Eukaryota</taxon>
        <taxon>Fungi</taxon>
        <taxon>Dikarya</taxon>
        <taxon>Basidiomycota</taxon>
        <taxon>Agaricomycotina</taxon>
        <taxon>Agaricomycetes</taxon>
        <taxon>Auriculariales</taxon>
        <taxon>Auriculariaceae</taxon>
        <taxon>Auricularia</taxon>
    </lineage>
</organism>
<dbReference type="OrthoDB" id="3244206at2759"/>
<dbReference type="Proteomes" id="UP000006514">
    <property type="component" value="Unassembled WGS sequence"/>
</dbReference>
<evidence type="ECO:0000313" key="2">
    <source>
        <dbReference type="Proteomes" id="UP000006514"/>
    </source>
</evidence>
<dbReference type="InParanoid" id="J0WS38"/>
<evidence type="ECO:0000313" key="1">
    <source>
        <dbReference type="EMBL" id="EJD35636.1"/>
    </source>
</evidence>
<proteinExistence type="predicted"/>
<keyword evidence="2" id="KW-1185">Reference proteome</keyword>
<name>J0WS38_AURST</name>
<reference evidence="2" key="1">
    <citation type="journal article" date="2012" name="Science">
        <title>The Paleozoic origin of enzymatic lignin decomposition reconstructed from 31 fungal genomes.</title>
        <authorList>
            <person name="Floudas D."/>
            <person name="Binder M."/>
            <person name="Riley R."/>
            <person name="Barry K."/>
            <person name="Blanchette R.A."/>
            <person name="Henrissat B."/>
            <person name="Martinez A.T."/>
            <person name="Otillar R."/>
            <person name="Spatafora J.W."/>
            <person name="Yadav J.S."/>
            <person name="Aerts A."/>
            <person name="Benoit I."/>
            <person name="Boyd A."/>
            <person name="Carlson A."/>
            <person name="Copeland A."/>
            <person name="Coutinho P.M."/>
            <person name="de Vries R.P."/>
            <person name="Ferreira P."/>
            <person name="Findley K."/>
            <person name="Foster B."/>
            <person name="Gaskell J."/>
            <person name="Glotzer D."/>
            <person name="Gorecki P."/>
            <person name="Heitman J."/>
            <person name="Hesse C."/>
            <person name="Hori C."/>
            <person name="Igarashi K."/>
            <person name="Jurgens J.A."/>
            <person name="Kallen N."/>
            <person name="Kersten P."/>
            <person name="Kohler A."/>
            <person name="Kuees U."/>
            <person name="Kumar T.K.A."/>
            <person name="Kuo A."/>
            <person name="LaButti K."/>
            <person name="Larrondo L.F."/>
            <person name="Lindquist E."/>
            <person name="Ling A."/>
            <person name="Lombard V."/>
            <person name="Lucas S."/>
            <person name="Lundell T."/>
            <person name="Martin R."/>
            <person name="McLaughlin D.J."/>
            <person name="Morgenstern I."/>
            <person name="Morin E."/>
            <person name="Murat C."/>
            <person name="Nagy L.G."/>
            <person name="Nolan M."/>
            <person name="Ohm R.A."/>
            <person name="Patyshakuliyeva A."/>
            <person name="Rokas A."/>
            <person name="Ruiz-Duenas F.J."/>
            <person name="Sabat G."/>
            <person name="Salamov A."/>
            <person name="Samejima M."/>
            <person name="Schmutz J."/>
            <person name="Slot J.C."/>
            <person name="St John F."/>
            <person name="Stenlid J."/>
            <person name="Sun H."/>
            <person name="Sun S."/>
            <person name="Syed K."/>
            <person name="Tsang A."/>
            <person name="Wiebenga A."/>
            <person name="Young D."/>
            <person name="Pisabarro A."/>
            <person name="Eastwood D.C."/>
            <person name="Martin F."/>
            <person name="Cullen D."/>
            <person name="Grigoriev I.V."/>
            <person name="Hibbett D.S."/>
        </authorList>
    </citation>
    <scope>NUCLEOTIDE SEQUENCE [LARGE SCALE GENOMIC DNA]</scope>
    <source>
        <strain evidence="2">TFB10046</strain>
    </source>
</reference>
<dbReference type="EMBL" id="JH687884">
    <property type="protein sequence ID" value="EJD35636.1"/>
    <property type="molecule type" value="Genomic_DNA"/>
</dbReference>
<accession>J0WS38</accession>